<feature type="transmembrane region" description="Helical" evidence="1">
    <location>
        <begin position="6"/>
        <end position="26"/>
    </location>
</feature>
<dbReference type="SUPFAM" id="SSF81324">
    <property type="entry name" value="Voltage-gated potassium channels"/>
    <property type="match status" value="1"/>
</dbReference>
<protein>
    <submittedName>
        <fullName evidence="2">Uncharacterized protein</fullName>
    </submittedName>
</protein>
<accession>A0ABV6ZW35</accession>
<reference evidence="3" key="1">
    <citation type="journal article" date="2019" name="Int. J. Syst. Evol. Microbiol.">
        <title>The Global Catalogue of Microorganisms (GCM) 10K type strain sequencing project: providing services to taxonomists for standard genome sequencing and annotation.</title>
        <authorList>
            <consortium name="The Broad Institute Genomics Platform"/>
            <consortium name="The Broad Institute Genome Sequencing Center for Infectious Disease"/>
            <person name="Wu L."/>
            <person name="Ma J."/>
        </authorList>
    </citation>
    <scope>NUCLEOTIDE SEQUENCE [LARGE SCALE GENOMIC DNA]</scope>
    <source>
        <strain evidence="3">KCTC 52487</strain>
    </source>
</reference>
<comment type="caution">
    <text evidence="2">The sequence shown here is derived from an EMBL/GenBank/DDBJ whole genome shotgun (WGS) entry which is preliminary data.</text>
</comment>
<dbReference type="Proteomes" id="UP001595379">
    <property type="component" value="Unassembled WGS sequence"/>
</dbReference>
<keyword evidence="1" id="KW-0472">Membrane</keyword>
<organism evidence="2 3">
    <name type="scientific">Hyphobacterium vulgare</name>
    <dbReference type="NCBI Taxonomy" id="1736751"/>
    <lineage>
        <taxon>Bacteria</taxon>
        <taxon>Pseudomonadati</taxon>
        <taxon>Pseudomonadota</taxon>
        <taxon>Alphaproteobacteria</taxon>
        <taxon>Maricaulales</taxon>
        <taxon>Maricaulaceae</taxon>
        <taxon>Hyphobacterium</taxon>
    </lineage>
</organism>
<evidence type="ECO:0000313" key="2">
    <source>
        <dbReference type="EMBL" id="MFC2925638.1"/>
    </source>
</evidence>
<name>A0ABV6ZW35_9PROT</name>
<keyword evidence="1" id="KW-0812">Transmembrane</keyword>
<evidence type="ECO:0000256" key="1">
    <source>
        <dbReference type="SAM" id="Phobius"/>
    </source>
</evidence>
<sequence>MALTVITIVAMVVITGIGHHYALMALRRISVQSLPDSGLRPIVVFVGLAFLHIAEIAAFAATLSAHAGDEGGGVTGDAFAGSAVDWLYLAALLFTTLGYAAFDIAGNLRMVAASGSLLGFMLLTWSATFLFAECQKVWNEPKRSEGT</sequence>
<dbReference type="RefSeq" id="WP_343165390.1">
    <property type="nucleotide sequence ID" value="NZ_JBHRSV010000005.1"/>
</dbReference>
<keyword evidence="1" id="KW-1133">Transmembrane helix</keyword>
<dbReference type="EMBL" id="JBHRSV010000005">
    <property type="protein sequence ID" value="MFC2925638.1"/>
    <property type="molecule type" value="Genomic_DNA"/>
</dbReference>
<gene>
    <name evidence="2" type="ORF">ACFOOR_05935</name>
</gene>
<evidence type="ECO:0000313" key="3">
    <source>
        <dbReference type="Proteomes" id="UP001595379"/>
    </source>
</evidence>
<proteinExistence type="predicted"/>
<feature type="transmembrane region" description="Helical" evidence="1">
    <location>
        <begin position="86"/>
        <end position="104"/>
    </location>
</feature>
<feature type="transmembrane region" description="Helical" evidence="1">
    <location>
        <begin position="111"/>
        <end position="132"/>
    </location>
</feature>
<feature type="transmembrane region" description="Helical" evidence="1">
    <location>
        <begin position="38"/>
        <end position="66"/>
    </location>
</feature>
<keyword evidence="3" id="KW-1185">Reference proteome</keyword>